<proteinExistence type="predicted"/>
<name>X1MM85_9ZZZZ</name>
<comment type="caution">
    <text evidence="1">The sequence shown here is derived from an EMBL/GenBank/DDBJ whole genome shotgun (WGS) entry which is preliminary data.</text>
</comment>
<organism evidence="1">
    <name type="scientific">marine sediment metagenome</name>
    <dbReference type="NCBI Taxonomy" id="412755"/>
    <lineage>
        <taxon>unclassified sequences</taxon>
        <taxon>metagenomes</taxon>
        <taxon>ecological metagenomes</taxon>
    </lineage>
</organism>
<protein>
    <recommendedName>
        <fullName evidence="2">Ig-like domain-containing protein</fullName>
    </recommendedName>
</protein>
<feature type="non-terminal residue" evidence="1">
    <location>
        <position position="280"/>
    </location>
</feature>
<sequence>PGTVSNWGAGQNQPATTATVDTYGTYVFSWFESNGNGYCTDTADITVNFYLQPIANAGSGGDACAQSFAVNAVPSIPPASQDGYTTQWTMTAGPGTVTSWGAGQDQASTTITVDTYGTYQFTWTESNGTGTCSDADAIIVNYYRQPVANAGSGGDECDLDFVLSATASVPIGDRDGYSATWSYVGPGTVISWSSGQTSPTTTVTVDTYGAYQFTWNESNGSGVCTDNQAINVNFYEQPTAVAGAPLTDVCRDSALIPIPLQGTIGGGASQGFWSVASGGG</sequence>
<dbReference type="InterPro" id="IPR013783">
    <property type="entry name" value="Ig-like_fold"/>
</dbReference>
<dbReference type="AlphaFoldDB" id="X1MM85"/>
<evidence type="ECO:0000313" key="1">
    <source>
        <dbReference type="EMBL" id="GAI19171.1"/>
    </source>
</evidence>
<reference evidence="1" key="1">
    <citation type="journal article" date="2014" name="Front. Microbiol.">
        <title>High frequency of phylogenetically diverse reductive dehalogenase-homologous genes in deep subseafloor sedimentary metagenomes.</title>
        <authorList>
            <person name="Kawai M."/>
            <person name="Futagami T."/>
            <person name="Toyoda A."/>
            <person name="Takaki Y."/>
            <person name="Nishi S."/>
            <person name="Hori S."/>
            <person name="Arai W."/>
            <person name="Tsubouchi T."/>
            <person name="Morono Y."/>
            <person name="Uchiyama I."/>
            <person name="Ito T."/>
            <person name="Fujiyama A."/>
            <person name="Inagaki F."/>
            <person name="Takami H."/>
        </authorList>
    </citation>
    <scope>NUCLEOTIDE SEQUENCE</scope>
    <source>
        <strain evidence="1">Expedition CK06-06</strain>
    </source>
</reference>
<feature type="non-terminal residue" evidence="1">
    <location>
        <position position="1"/>
    </location>
</feature>
<gene>
    <name evidence="1" type="ORF">S06H3_31037</name>
</gene>
<accession>X1MM85</accession>
<dbReference type="Gene3D" id="2.60.40.10">
    <property type="entry name" value="Immunoglobulins"/>
    <property type="match status" value="1"/>
</dbReference>
<dbReference type="EMBL" id="BARV01018336">
    <property type="protein sequence ID" value="GAI19171.1"/>
    <property type="molecule type" value="Genomic_DNA"/>
</dbReference>
<evidence type="ECO:0008006" key="2">
    <source>
        <dbReference type="Google" id="ProtNLM"/>
    </source>
</evidence>